<name>A0A9P0AL45_BEMTA</name>
<comment type="pathway">
    <text evidence="1">Protein modification; protein ubiquitination.</text>
</comment>
<dbReference type="KEGG" id="btab:109034486"/>
<sequence length="617" mass="68870">MMALDCALGLCPDFYKMDIGFHASPTVKVKAALRMDDPLIRTKGEVKLFTSSSHNACLLRSLNTFRQEGKFCDVEIVVGSLIIKAHRAVLSASSPYFLAMFSNGLAEEFKNKIEMHSLSESILSLIIEFMYSGTITITETNIQELMVAADMLEVSEIVEGCAQFLKDQLHVSNAIGIYRFAETHNWVDLMNTSQNFINENFPEVCVEDEFHELPKNLLLKFLSSESLKVDSEYQVFSAALSWINHNLSLRREFVFDILSLVRLSLIPSHLIQQTIDKCKDMSLVVALNAIKRDLVSGKGNLVSLTAQPRLSAKKDIYVIGGVKREVFSSWNRCTECPYHSVAKYDTFTKTWSLSVPMKVNRVLPGVAILNGLIYVIGGEQGSNNCQVLSDGECYDPHANAWSPVSRMLAPRCEFGLSAMNGYLYALGGWEGDDIGDKIERYDPVSREWKVHGNLPFPRFSMGVVSYKGLIYCVGGCSTNTRRLQDLSSYDPETSKWTPLAEMSVPRSQMGVAILDDFLYVVGGMSINQDVLESVERYSFKENKWSLVPPMAHGRASPAVVAADGNLYVIGGDQPHVVNFYRAHLTVSHVERYCPSTNTWEECCPLPESRSEARAVAL</sequence>
<keyword evidence="6" id="KW-0009">Actin-binding</keyword>
<evidence type="ECO:0000313" key="9">
    <source>
        <dbReference type="EMBL" id="CAH0394185.1"/>
    </source>
</evidence>
<dbReference type="Proteomes" id="UP001152759">
    <property type="component" value="Chromosome 8"/>
</dbReference>
<dbReference type="Pfam" id="PF00651">
    <property type="entry name" value="BTB"/>
    <property type="match status" value="1"/>
</dbReference>
<dbReference type="GO" id="GO:0003779">
    <property type="term" value="F:actin binding"/>
    <property type="evidence" value="ECO:0007669"/>
    <property type="project" value="UniProtKB-KW"/>
</dbReference>
<dbReference type="InterPro" id="IPR006652">
    <property type="entry name" value="Kelch_1"/>
</dbReference>
<organism evidence="9 10">
    <name type="scientific">Bemisia tabaci</name>
    <name type="common">Sweetpotato whitefly</name>
    <name type="synonym">Aleurodes tabaci</name>
    <dbReference type="NCBI Taxonomy" id="7038"/>
    <lineage>
        <taxon>Eukaryota</taxon>
        <taxon>Metazoa</taxon>
        <taxon>Ecdysozoa</taxon>
        <taxon>Arthropoda</taxon>
        <taxon>Hexapoda</taxon>
        <taxon>Insecta</taxon>
        <taxon>Pterygota</taxon>
        <taxon>Neoptera</taxon>
        <taxon>Paraneoptera</taxon>
        <taxon>Hemiptera</taxon>
        <taxon>Sternorrhyncha</taxon>
        <taxon>Aleyrodoidea</taxon>
        <taxon>Aleyrodidae</taxon>
        <taxon>Aleyrodinae</taxon>
        <taxon>Bemisia</taxon>
    </lineage>
</organism>
<dbReference type="PANTHER" id="PTHR24412">
    <property type="entry name" value="KELCH PROTEIN"/>
    <property type="match status" value="1"/>
</dbReference>
<keyword evidence="3" id="KW-0880">Kelch repeat</keyword>
<dbReference type="PANTHER" id="PTHR24412:SF35">
    <property type="entry name" value="ACTIN-BINDING PROTEIN IPP"/>
    <property type="match status" value="1"/>
</dbReference>
<dbReference type="Gene3D" id="3.30.710.10">
    <property type="entry name" value="Potassium Channel Kv1.1, Chain A"/>
    <property type="match status" value="1"/>
</dbReference>
<dbReference type="SMART" id="SM00612">
    <property type="entry name" value="Kelch"/>
    <property type="match status" value="6"/>
</dbReference>
<evidence type="ECO:0000256" key="1">
    <source>
        <dbReference type="ARBA" id="ARBA00004906"/>
    </source>
</evidence>
<dbReference type="Pfam" id="PF24681">
    <property type="entry name" value="Kelch_KLHDC2_KLHL20_DRC7"/>
    <property type="match status" value="1"/>
</dbReference>
<dbReference type="Gene3D" id="2.120.10.80">
    <property type="entry name" value="Kelch-type beta propeller"/>
    <property type="match status" value="2"/>
</dbReference>
<protein>
    <recommendedName>
        <fullName evidence="2">Kelch-like protein diablo</fullName>
    </recommendedName>
</protein>
<dbReference type="InterPro" id="IPR011333">
    <property type="entry name" value="SKP1/BTB/POZ_sf"/>
</dbReference>
<dbReference type="SUPFAM" id="SSF117281">
    <property type="entry name" value="Kelch motif"/>
    <property type="match status" value="2"/>
</dbReference>
<evidence type="ECO:0000256" key="2">
    <source>
        <dbReference type="ARBA" id="ARBA00013699"/>
    </source>
</evidence>
<evidence type="ECO:0000256" key="5">
    <source>
        <dbReference type="ARBA" id="ARBA00022786"/>
    </source>
</evidence>
<evidence type="ECO:0000256" key="4">
    <source>
        <dbReference type="ARBA" id="ARBA00022737"/>
    </source>
</evidence>
<dbReference type="InterPro" id="IPR017096">
    <property type="entry name" value="BTB-kelch_protein"/>
</dbReference>
<dbReference type="InterPro" id="IPR000210">
    <property type="entry name" value="BTB/POZ_dom"/>
</dbReference>
<keyword evidence="10" id="KW-1185">Reference proteome</keyword>
<dbReference type="SMART" id="SM00225">
    <property type="entry name" value="BTB"/>
    <property type="match status" value="1"/>
</dbReference>
<dbReference type="AlphaFoldDB" id="A0A9P0AL45"/>
<evidence type="ECO:0000313" key="10">
    <source>
        <dbReference type="Proteomes" id="UP001152759"/>
    </source>
</evidence>
<dbReference type="InterPro" id="IPR015915">
    <property type="entry name" value="Kelch-typ_b-propeller"/>
</dbReference>
<dbReference type="EMBL" id="OU963869">
    <property type="protein sequence ID" value="CAH0394185.1"/>
    <property type="molecule type" value="Genomic_DNA"/>
</dbReference>
<evidence type="ECO:0000256" key="6">
    <source>
        <dbReference type="ARBA" id="ARBA00023203"/>
    </source>
</evidence>
<evidence type="ECO:0000256" key="3">
    <source>
        <dbReference type="ARBA" id="ARBA00022441"/>
    </source>
</evidence>
<dbReference type="SUPFAM" id="SSF54695">
    <property type="entry name" value="POZ domain"/>
    <property type="match status" value="1"/>
</dbReference>
<dbReference type="Pfam" id="PF07707">
    <property type="entry name" value="BACK"/>
    <property type="match status" value="1"/>
</dbReference>
<keyword evidence="4" id="KW-0677">Repeat</keyword>
<keyword evidence="5" id="KW-0833">Ubl conjugation pathway</keyword>
<reference evidence="9" key="1">
    <citation type="submission" date="2021-12" db="EMBL/GenBank/DDBJ databases">
        <authorList>
            <person name="King R."/>
        </authorList>
    </citation>
    <scope>NUCLEOTIDE SEQUENCE</scope>
</reference>
<dbReference type="SMART" id="SM00875">
    <property type="entry name" value="BACK"/>
    <property type="match status" value="1"/>
</dbReference>
<dbReference type="InterPro" id="IPR011705">
    <property type="entry name" value="BACK"/>
</dbReference>
<dbReference type="PIRSF" id="PIRSF037037">
    <property type="entry name" value="Kelch-like_protein_gigaxonin"/>
    <property type="match status" value="1"/>
</dbReference>
<evidence type="ECO:0000256" key="7">
    <source>
        <dbReference type="ARBA" id="ARBA00043912"/>
    </source>
</evidence>
<dbReference type="Pfam" id="PF01344">
    <property type="entry name" value="Kelch_1"/>
    <property type="match status" value="1"/>
</dbReference>
<evidence type="ECO:0000259" key="8">
    <source>
        <dbReference type="PROSITE" id="PS50097"/>
    </source>
</evidence>
<proteinExistence type="predicted"/>
<accession>A0A9P0AL45</accession>
<dbReference type="Gene3D" id="1.25.40.420">
    <property type="match status" value="1"/>
</dbReference>
<comment type="function">
    <text evidence="7">Probable substrate-specific adapter of an E3 ubiquitin-protein ligase complex which mediates the ubiquitination and subsequent proteasomal degradation of target proteins. May have a role in synapse differentiation and growth.</text>
</comment>
<dbReference type="PROSITE" id="PS50097">
    <property type="entry name" value="BTB"/>
    <property type="match status" value="1"/>
</dbReference>
<feature type="domain" description="BTB" evidence="8">
    <location>
        <begin position="72"/>
        <end position="139"/>
    </location>
</feature>
<gene>
    <name evidence="9" type="ORF">BEMITA_LOCUS12512</name>
</gene>
<dbReference type="FunFam" id="1.25.40.420:FF:000001">
    <property type="entry name" value="Kelch-like family member 12"/>
    <property type="match status" value="1"/>
</dbReference>